<accession>A0A072P219</accession>
<reference evidence="3 4" key="1">
    <citation type="submission" date="2013-03" db="EMBL/GenBank/DDBJ databases">
        <title>The Genome Sequence of Exophiala aquamarina CBS 119918.</title>
        <authorList>
            <consortium name="The Broad Institute Genomics Platform"/>
            <person name="Cuomo C."/>
            <person name="de Hoog S."/>
            <person name="Gorbushina A."/>
            <person name="Walker B."/>
            <person name="Young S.K."/>
            <person name="Zeng Q."/>
            <person name="Gargeya S."/>
            <person name="Fitzgerald M."/>
            <person name="Haas B."/>
            <person name="Abouelleil A."/>
            <person name="Allen A.W."/>
            <person name="Alvarado L."/>
            <person name="Arachchi H.M."/>
            <person name="Berlin A.M."/>
            <person name="Chapman S.B."/>
            <person name="Gainer-Dewar J."/>
            <person name="Goldberg J."/>
            <person name="Griggs A."/>
            <person name="Gujja S."/>
            <person name="Hansen M."/>
            <person name="Howarth C."/>
            <person name="Imamovic A."/>
            <person name="Ireland A."/>
            <person name="Larimer J."/>
            <person name="McCowan C."/>
            <person name="Murphy C."/>
            <person name="Pearson M."/>
            <person name="Poon T.W."/>
            <person name="Priest M."/>
            <person name="Roberts A."/>
            <person name="Saif S."/>
            <person name="Shea T."/>
            <person name="Sisk P."/>
            <person name="Sykes S."/>
            <person name="Wortman J."/>
            <person name="Nusbaum C."/>
            <person name="Birren B."/>
        </authorList>
    </citation>
    <scope>NUCLEOTIDE SEQUENCE [LARGE SCALE GENOMIC DNA]</scope>
    <source>
        <strain evidence="3 4">CBS 119918</strain>
    </source>
</reference>
<gene>
    <name evidence="3" type="ORF">A1O9_10283</name>
</gene>
<evidence type="ECO:0000313" key="4">
    <source>
        <dbReference type="Proteomes" id="UP000027920"/>
    </source>
</evidence>
<dbReference type="GO" id="GO:0006351">
    <property type="term" value="P:DNA-templated transcription"/>
    <property type="evidence" value="ECO:0007669"/>
    <property type="project" value="InterPro"/>
</dbReference>
<comment type="caution">
    <text evidence="3">The sequence shown here is derived from an EMBL/GenBank/DDBJ whole genome shotgun (WGS) entry which is preliminary data.</text>
</comment>
<protein>
    <recommendedName>
        <fullName evidence="2">Xylanolytic transcriptional activator regulatory domain-containing protein</fullName>
    </recommendedName>
</protein>
<feature type="non-terminal residue" evidence="3">
    <location>
        <position position="94"/>
    </location>
</feature>
<dbReference type="GO" id="GO:0003677">
    <property type="term" value="F:DNA binding"/>
    <property type="evidence" value="ECO:0007669"/>
    <property type="project" value="InterPro"/>
</dbReference>
<name>A0A072P219_9EURO</name>
<evidence type="ECO:0000259" key="2">
    <source>
        <dbReference type="Pfam" id="PF04082"/>
    </source>
</evidence>
<dbReference type="InterPro" id="IPR007219">
    <property type="entry name" value="XnlR_reg_dom"/>
</dbReference>
<evidence type="ECO:0000313" key="3">
    <source>
        <dbReference type="EMBL" id="KEF53881.1"/>
    </source>
</evidence>
<dbReference type="OrthoDB" id="2399539at2759"/>
<keyword evidence="1" id="KW-0539">Nucleus</keyword>
<dbReference type="AlphaFoldDB" id="A0A072P219"/>
<dbReference type="Proteomes" id="UP000027920">
    <property type="component" value="Unassembled WGS sequence"/>
</dbReference>
<keyword evidence="4" id="KW-1185">Reference proteome</keyword>
<evidence type="ECO:0000256" key="1">
    <source>
        <dbReference type="ARBA" id="ARBA00023242"/>
    </source>
</evidence>
<dbReference type="HOGENOM" id="CLU_2391882_0_0_1"/>
<dbReference type="Pfam" id="PF04082">
    <property type="entry name" value="Fungal_trans"/>
    <property type="match status" value="1"/>
</dbReference>
<feature type="non-terminal residue" evidence="3">
    <location>
        <position position="1"/>
    </location>
</feature>
<dbReference type="VEuPathDB" id="FungiDB:A1O9_10283"/>
<dbReference type="GeneID" id="25285187"/>
<dbReference type="GO" id="GO:0008270">
    <property type="term" value="F:zinc ion binding"/>
    <property type="evidence" value="ECO:0007669"/>
    <property type="project" value="InterPro"/>
</dbReference>
<feature type="domain" description="Xylanolytic transcriptional activator regulatory" evidence="2">
    <location>
        <begin position="13"/>
        <end position="94"/>
    </location>
</feature>
<proteinExistence type="predicted"/>
<dbReference type="RefSeq" id="XP_013256471.1">
    <property type="nucleotide sequence ID" value="XM_013401017.1"/>
</dbReference>
<dbReference type="CDD" id="cd12148">
    <property type="entry name" value="fungal_TF_MHR"/>
    <property type="match status" value="1"/>
</dbReference>
<dbReference type="EMBL" id="AMGV01000012">
    <property type="protein sequence ID" value="KEF53881.1"/>
    <property type="molecule type" value="Genomic_DNA"/>
</dbReference>
<organism evidence="3 4">
    <name type="scientific">Exophiala aquamarina CBS 119918</name>
    <dbReference type="NCBI Taxonomy" id="1182545"/>
    <lineage>
        <taxon>Eukaryota</taxon>
        <taxon>Fungi</taxon>
        <taxon>Dikarya</taxon>
        <taxon>Ascomycota</taxon>
        <taxon>Pezizomycotina</taxon>
        <taxon>Eurotiomycetes</taxon>
        <taxon>Chaetothyriomycetidae</taxon>
        <taxon>Chaetothyriales</taxon>
        <taxon>Herpotrichiellaceae</taxon>
        <taxon>Exophiala</taxon>
    </lineage>
</organism>
<sequence length="94" mass="10743">IIEEGIQHLSHKMRIPNDITNVHITLLALVYTAIQSPSADVWISSGAAMRSCLELELHPEFRAILLDRSQCKLYRRVFWAAYCMGRSVCSALRR</sequence>